<protein>
    <recommendedName>
        <fullName evidence="3">Peptidase C1A papain C-terminal domain-containing protein</fullName>
    </recommendedName>
</protein>
<feature type="signal peptide" evidence="2">
    <location>
        <begin position="1"/>
        <end position="16"/>
    </location>
</feature>
<keyword evidence="2" id="KW-0732">Signal</keyword>
<dbReference type="STRING" id="94237.ENSMMOP00000023889"/>
<keyword evidence="5" id="KW-1185">Reference proteome</keyword>
<name>A0A3Q3XDK2_MOLML</name>
<dbReference type="OMA" id="INSHNRE"/>
<evidence type="ECO:0000256" key="2">
    <source>
        <dbReference type="SAM" id="SignalP"/>
    </source>
</evidence>
<dbReference type="InterPro" id="IPR013128">
    <property type="entry name" value="Peptidase_C1A"/>
</dbReference>
<organism evidence="4 5">
    <name type="scientific">Mola mola</name>
    <name type="common">Ocean sunfish</name>
    <name type="synonym">Tetraodon mola</name>
    <dbReference type="NCBI Taxonomy" id="94237"/>
    <lineage>
        <taxon>Eukaryota</taxon>
        <taxon>Metazoa</taxon>
        <taxon>Chordata</taxon>
        <taxon>Craniata</taxon>
        <taxon>Vertebrata</taxon>
        <taxon>Euteleostomi</taxon>
        <taxon>Actinopterygii</taxon>
        <taxon>Neopterygii</taxon>
        <taxon>Teleostei</taxon>
        <taxon>Neoteleostei</taxon>
        <taxon>Acanthomorphata</taxon>
        <taxon>Eupercaria</taxon>
        <taxon>Tetraodontiformes</taxon>
        <taxon>Molidae</taxon>
        <taxon>Mola</taxon>
    </lineage>
</organism>
<evidence type="ECO:0000256" key="1">
    <source>
        <dbReference type="ARBA" id="ARBA00008455"/>
    </source>
</evidence>
<sequence>MCILSVMLLLDILVHSPTLFINRSLSQVFLCQTENIFKRAVWEKNVQLLVRRNQEASAERHGFTLGLNHLADMVSVQQFVLTVSWSEHRCPNTAVTPRVCGILPYVTYGFKRLCGSCWAFRSLGALEGQMTKRTGVLDPLSPQNLVDCIIHNGNLGCRGGYISKSYNYIIRHGEVDSESLYPYEHQGAQCHNLKHKEAS</sequence>
<dbReference type="InterPro" id="IPR000668">
    <property type="entry name" value="Peptidase_C1A_C"/>
</dbReference>
<dbReference type="PANTHER" id="PTHR12411">
    <property type="entry name" value="CYSTEINE PROTEASE FAMILY C1-RELATED"/>
    <property type="match status" value="1"/>
</dbReference>
<dbReference type="Gene3D" id="1.10.287.2250">
    <property type="match status" value="1"/>
</dbReference>
<dbReference type="InterPro" id="IPR038765">
    <property type="entry name" value="Papain-like_cys_pep_sf"/>
</dbReference>
<accession>A0A3Q3XDK2</accession>
<reference evidence="4" key="2">
    <citation type="submission" date="2025-09" db="UniProtKB">
        <authorList>
            <consortium name="Ensembl"/>
        </authorList>
    </citation>
    <scope>IDENTIFICATION</scope>
</reference>
<dbReference type="AlphaFoldDB" id="A0A3Q3XDK2"/>
<dbReference type="Ensembl" id="ENSMMOT00000024287.1">
    <property type="protein sequence ID" value="ENSMMOP00000023889.1"/>
    <property type="gene ID" value="ENSMMOG00000018177.1"/>
</dbReference>
<comment type="similarity">
    <text evidence="1">Belongs to the peptidase C1 family.</text>
</comment>
<dbReference type="Pfam" id="PF00112">
    <property type="entry name" value="Peptidase_C1"/>
    <property type="match status" value="1"/>
</dbReference>
<evidence type="ECO:0000313" key="5">
    <source>
        <dbReference type="Proteomes" id="UP000261620"/>
    </source>
</evidence>
<evidence type="ECO:0000259" key="3">
    <source>
        <dbReference type="Pfam" id="PF00112"/>
    </source>
</evidence>
<dbReference type="GO" id="GO:0006508">
    <property type="term" value="P:proteolysis"/>
    <property type="evidence" value="ECO:0007669"/>
    <property type="project" value="InterPro"/>
</dbReference>
<proteinExistence type="inferred from homology"/>
<dbReference type="SUPFAM" id="SSF54001">
    <property type="entry name" value="Cysteine proteinases"/>
    <property type="match status" value="1"/>
</dbReference>
<dbReference type="Gene3D" id="3.90.70.10">
    <property type="entry name" value="Cysteine proteinases"/>
    <property type="match status" value="1"/>
</dbReference>
<dbReference type="Proteomes" id="UP000261620">
    <property type="component" value="Unplaced"/>
</dbReference>
<reference evidence="4" key="1">
    <citation type="submission" date="2025-08" db="UniProtKB">
        <authorList>
            <consortium name="Ensembl"/>
        </authorList>
    </citation>
    <scope>IDENTIFICATION</scope>
</reference>
<feature type="domain" description="Peptidase C1A papain C-terminal" evidence="3">
    <location>
        <begin position="113"/>
        <end position="196"/>
    </location>
</feature>
<feature type="chain" id="PRO_5018716670" description="Peptidase C1A papain C-terminal domain-containing protein" evidence="2">
    <location>
        <begin position="17"/>
        <end position="199"/>
    </location>
</feature>
<evidence type="ECO:0000313" key="4">
    <source>
        <dbReference type="Ensembl" id="ENSMMOP00000023889.1"/>
    </source>
</evidence>
<dbReference type="GO" id="GO:0008234">
    <property type="term" value="F:cysteine-type peptidase activity"/>
    <property type="evidence" value="ECO:0007669"/>
    <property type="project" value="InterPro"/>
</dbReference>